<gene>
    <name evidence="3" type="primary">aes</name>
    <name evidence="3" type="ORF">GS03_02400</name>
</gene>
<dbReference type="PANTHER" id="PTHR48081">
    <property type="entry name" value="AB HYDROLASE SUPERFAMILY PROTEIN C4A8.06C"/>
    <property type="match status" value="1"/>
</dbReference>
<dbReference type="InterPro" id="IPR049492">
    <property type="entry name" value="BD-FAE-like_dom"/>
</dbReference>
<evidence type="ECO:0000313" key="3">
    <source>
        <dbReference type="EMBL" id="QBZ98888.1"/>
    </source>
</evidence>
<evidence type="ECO:0000256" key="1">
    <source>
        <dbReference type="ARBA" id="ARBA00022801"/>
    </source>
</evidence>
<dbReference type="OrthoDB" id="9777975at2"/>
<dbReference type="AlphaFoldDB" id="A0A4P7PV84"/>
<feature type="domain" description="BD-FAE-like" evidence="2">
    <location>
        <begin position="71"/>
        <end position="250"/>
    </location>
</feature>
<dbReference type="InterPro" id="IPR050300">
    <property type="entry name" value="GDXG_lipolytic_enzyme"/>
</dbReference>
<organism evidence="3 4">
    <name type="scientific">Flavobacterium sangjuense</name>
    <dbReference type="NCBI Taxonomy" id="2518177"/>
    <lineage>
        <taxon>Bacteria</taxon>
        <taxon>Pseudomonadati</taxon>
        <taxon>Bacteroidota</taxon>
        <taxon>Flavobacteriia</taxon>
        <taxon>Flavobacteriales</taxon>
        <taxon>Flavobacteriaceae</taxon>
        <taxon>Flavobacterium</taxon>
    </lineage>
</organism>
<dbReference type="SUPFAM" id="SSF53474">
    <property type="entry name" value="alpha/beta-Hydrolases"/>
    <property type="match status" value="1"/>
</dbReference>
<keyword evidence="1 3" id="KW-0378">Hydrolase</keyword>
<accession>A0A4P7PV84</accession>
<evidence type="ECO:0000259" key="2">
    <source>
        <dbReference type="Pfam" id="PF20434"/>
    </source>
</evidence>
<dbReference type="Gene3D" id="3.40.50.1820">
    <property type="entry name" value="alpha/beta hydrolase"/>
    <property type="match status" value="1"/>
</dbReference>
<dbReference type="Pfam" id="PF20434">
    <property type="entry name" value="BD-FAE"/>
    <property type="match status" value="1"/>
</dbReference>
<dbReference type="Proteomes" id="UP000296862">
    <property type="component" value="Chromosome"/>
</dbReference>
<keyword evidence="4" id="KW-1185">Reference proteome</keyword>
<dbReference type="EMBL" id="CP038810">
    <property type="protein sequence ID" value="QBZ98888.1"/>
    <property type="molecule type" value="Genomic_DNA"/>
</dbReference>
<dbReference type="EC" id="3.1.1.-" evidence="3"/>
<sequence length="311" mass="35211">MKNLLLIFFCLTVSELFSQTQVDTSYTVWSTYNKEVKKFPFIKIVQKPENKEITRLKEVVYRSINSRELHLDAYFKKQSALQPAVILIHGGGWSSGNKSQMQYIAQEIASKGYACFSVEYRLTAEAKYPASIKDVKEAIKYIKTNALTFNVDPAKVAVLGCSSGGQMAALIGTTNGNSAFEEKNTSKQNANVQAIIDMDGILAFHHPESQEGKAAALWLNGTYEENPQVWDQASALNQTDEHTPPILFINSSLPRFHAGQNDMIERLNKYAIYNEVKALPNSPHSFWFFEPWFDEIVQNSTQFLDKIFKQK</sequence>
<protein>
    <submittedName>
        <fullName evidence="3">Acetyl esterase</fullName>
        <ecNumber evidence="3">3.1.1.-</ecNumber>
    </submittedName>
</protein>
<name>A0A4P7PV84_9FLAO</name>
<dbReference type="InterPro" id="IPR029058">
    <property type="entry name" value="AB_hydrolase_fold"/>
</dbReference>
<reference evidence="3 4" key="1">
    <citation type="submission" date="2019-04" db="EMBL/GenBank/DDBJ databases">
        <title>Flavobacterium sp. GS03.</title>
        <authorList>
            <person name="Kim H."/>
        </authorList>
    </citation>
    <scope>NUCLEOTIDE SEQUENCE [LARGE SCALE GENOMIC DNA]</scope>
    <source>
        <strain evidence="3 4">GS03</strain>
    </source>
</reference>
<proteinExistence type="predicted"/>
<evidence type="ECO:0000313" key="4">
    <source>
        <dbReference type="Proteomes" id="UP000296862"/>
    </source>
</evidence>
<dbReference type="GO" id="GO:0016787">
    <property type="term" value="F:hydrolase activity"/>
    <property type="evidence" value="ECO:0007669"/>
    <property type="project" value="UniProtKB-KW"/>
</dbReference>
<dbReference type="KEGG" id="fsn:GS03_02400"/>
<dbReference type="RefSeq" id="WP_136152770.1">
    <property type="nucleotide sequence ID" value="NZ_CP038810.1"/>
</dbReference>